<keyword evidence="2" id="KW-1185">Reference proteome</keyword>
<dbReference type="Proteomes" id="UP001470809">
    <property type="component" value="Chromosome"/>
</dbReference>
<name>A0ABZ3JBF4_9RHOB</name>
<dbReference type="Pfam" id="PF06082">
    <property type="entry name" value="YjbH"/>
    <property type="match status" value="1"/>
</dbReference>
<dbReference type="InterPro" id="IPR010344">
    <property type="entry name" value="YbjH"/>
</dbReference>
<reference evidence="2" key="1">
    <citation type="submission" date="2024-04" db="EMBL/GenBank/DDBJ databases">
        <title>Phylogenomic analyses of a clade within the roseobacter group suggest taxonomic reassignments of species of the genera Aestuariivita, Citreicella, Loktanella, Nautella, Pelagibaca, Ruegeria, Thalassobius, Thiobacimonas and Tropicibacter, and the proposal o.</title>
        <authorList>
            <person name="Jeon C.O."/>
        </authorList>
    </citation>
    <scope>NUCLEOTIDE SEQUENCE [LARGE SCALE GENOMIC DNA]</scope>
    <source>
        <strain evidence="2">SS1-5</strain>
    </source>
</reference>
<evidence type="ECO:0000313" key="2">
    <source>
        <dbReference type="Proteomes" id="UP001470809"/>
    </source>
</evidence>
<protein>
    <submittedName>
        <fullName evidence="1">YjbH domain-containing protein</fullName>
    </submittedName>
</protein>
<reference evidence="1 2" key="2">
    <citation type="submission" date="2024-08" db="EMBL/GenBank/DDBJ databases">
        <title>Phylogenomic analyses of a clade within the roseobacter group suggest taxonomic reassignments of species of the genera Aestuariivita, Citreicella, Loktanella, Nautella, Pelagibaca, Ruegeria, Thalassobius, Thiobacimonas and Tropicibacter, and the proposal o.</title>
        <authorList>
            <person name="Jeon C.O."/>
        </authorList>
    </citation>
    <scope>NUCLEOTIDE SEQUENCE [LARGE SCALE GENOMIC DNA]</scope>
    <source>
        <strain evidence="1 2">SS1-5</strain>
    </source>
</reference>
<evidence type="ECO:0000313" key="1">
    <source>
        <dbReference type="EMBL" id="XFU26436.1"/>
    </source>
</evidence>
<gene>
    <name evidence="1" type="ORF">AABB31_05215</name>
</gene>
<sequence>MAKIRSPHVKVGGNMDHGGQRRCNGRWYVATALAVLTSGFAQAQDYTYSLYGLPGLIDMPTAQSAEDAELALTFGHFGGSTRTTLSFQMTPRLMGSFRYSRIDNFLRPRGGDETFDRSFDLRYRFVDEGRYRPAVAVGLQDFVGTGIYSGEYIVATKEVVPSVQVTGGIGWGRLGSYQSFANPLGALDESLETRPSGFAGSGGQLERARWFRGDAALFGGVAWQANDRLTFKAEYSSDTYLRENDAGRDLFDRASPWNVGLSYALSDAAVAQAYYLYGTEAGVAVTFDINPKTPIVDGGTGQRPSPVAPRAPGAAADLSWRAQADAPDILRESMERLLKLEGMQLEAIEINPTATTVLIRNTTYIAPAEAVGRTARILTRVMPASVEQFTIVPMEGGLRTAAISLRRSDIEALEFAPDNSRQIYNRARIADASQIGTNATPIAGVYPRFNWRLGPYVRATYFDPDNPVQFDVGAELSATYSAAPGLTFTGRLRQPLFFNRTDEPRPSNSVIERVRSNAQLYVREGDPAISRLTAAYQFNLAPDYYGRVTAGYLETMFGGVSTEILWKPVQSRLGLGLELNYARQRAFDQLFDFRDYEVVTGHASAYYAFDNNWHGQIDVGRYLAGDYGATFALDREFDNGWRVGAYATLTDVPFEDFGEGSFDKGLRLSVPLGHFVGTPSRKVYSASIRPLVRDGGARLNVDWRLYETVRQNHDDNLVGSWGRFWR</sequence>
<accession>A0ABZ3JBF4</accession>
<dbReference type="EMBL" id="CP151767">
    <property type="protein sequence ID" value="XFU26436.1"/>
    <property type="molecule type" value="Genomic_DNA"/>
</dbReference>
<proteinExistence type="predicted"/>
<organism evidence="1 2">
    <name type="scientific">Yoonia rhodophyticola</name>
    <dbReference type="NCBI Taxonomy" id="3137370"/>
    <lineage>
        <taxon>Bacteria</taxon>
        <taxon>Pseudomonadati</taxon>
        <taxon>Pseudomonadota</taxon>
        <taxon>Alphaproteobacteria</taxon>
        <taxon>Rhodobacterales</taxon>
        <taxon>Paracoccaceae</taxon>
        <taxon>Yoonia</taxon>
    </lineage>
</organism>
<dbReference type="RefSeq" id="WP_373634875.1">
    <property type="nucleotide sequence ID" value="NZ_CP151767.2"/>
</dbReference>